<gene>
    <name evidence="1" type="ORF">PD5205_02708</name>
</gene>
<accession>A0A1Y6GY80</accession>
<evidence type="ECO:0000313" key="2">
    <source>
        <dbReference type="Proteomes" id="UP000195953"/>
    </source>
</evidence>
<dbReference type="EMBL" id="LT853885">
    <property type="protein sequence ID" value="SMR03998.1"/>
    <property type="molecule type" value="Genomic_DNA"/>
</dbReference>
<name>A0A1Y6GY80_9XANT</name>
<evidence type="ECO:0000313" key="1">
    <source>
        <dbReference type="EMBL" id="SMR03998.1"/>
    </source>
</evidence>
<dbReference type="AlphaFoldDB" id="A0A1Y6GY80"/>
<proteinExistence type="predicted"/>
<protein>
    <submittedName>
        <fullName evidence="1">Uncharacterized protein</fullName>
    </submittedName>
</protein>
<reference evidence="1 2" key="1">
    <citation type="submission" date="2017-05" db="EMBL/GenBank/DDBJ databases">
        <authorList>
            <person name="Song R."/>
            <person name="Chenine A.L."/>
            <person name="Ruprecht R.M."/>
        </authorList>
    </citation>
    <scope>NUCLEOTIDE SEQUENCE [LARGE SCALE GENOMIC DNA]</scope>
    <source>
        <strain evidence="1">PD5205</strain>
    </source>
</reference>
<dbReference type="RefSeq" id="WP_108772835.1">
    <property type="nucleotide sequence ID" value="NZ_CP016830.1"/>
</dbReference>
<dbReference type="Proteomes" id="UP000195953">
    <property type="component" value="Chromosome 1"/>
</dbReference>
<organism evidence="1 2">
    <name type="scientific">Xanthomonas fragariae</name>
    <dbReference type="NCBI Taxonomy" id="48664"/>
    <lineage>
        <taxon>Bacteria</taxon>
        <taxon>Pseudomonadati</taxon>
        <taxon>Pseudomonadota</taxon>
        <taxon>Gammaproteobacteria</taxon>
        <taxon>Lysobacterales</taxon>
        <taxon>Lysobacteraceae</taxon>
        <taxon>Xanthomonas</taxon>
    </lineage>
</organism>
<sequence length="97" mass="10111">MAPSLCARRTAGWPFSDSAAAGAGVAALVWRLAAVADLMMTVPHSSLGLLTMEELRKYAHVRGGRHSHCRLAAECACGSACIRVVRRTGAGACQGDD</sequence>